<keyword evidence="4" id="KW-1185">Reference proteome</keyword>
<dbReference type="RefSeq" id="XP_004417719.1">
    <property type="nucleotide sequence ID" value="XM_004417662.1"/>
</dbReference>
<dbReference type="Gene3D" id="4.10.280.30">
    <property type="entry name" value="Bcr-Abl oncoprotein oligomerisation domain"/>
    <property type="match status" value="1"/>
</dbReference>
<organism evidence="4 5">
    <name type="scientific">Odobenus rosmarus divergens</name>
    <name type="common">Pacific walrus</name>
    <dbReference type="NCBI Taxonomy" id="9708"/>
    <lineage>
        <taxon>Eukaryota</taxon>
        <taxon>Metazoa</taxon>
        <taxon>Chordata</taxon>
        <taxon>Craniata</taxon>
        <taxon>Vertebrata</taxon>
        <taxon>Euteleostomi</taxon>
        <taxon>Mammalia</taxon>
        <taxon>Eutheria</taxon>
        <taxon>Laurasiatheria</taxon>
        <taxon>Carnivora</taxon>
        <taxon>Caniformia</taxon>
        <taxon>Pinnipedia</taxon>
        <taxon>Odobenidae</taxon>
        <taxon>Odobenus</taxon>
    </lineage>
</organism>
<dbReference type="GO" id="GO:0004674">
    <property type="term" value="F:protein serine/threonine kinase activity"/>
    <property type="evidence" value="ECO:0007669"/>
    <property type="project" value="InterPro"/>
</dbReference>
<accession>A0A9B0M623</accession>
<feature type="domain" description="Bcr-Abl oncoprotein oligomerisation" evidence="3">
    <location>
        <begin position="3"/>
        <end position="75"/>
    </location>
</feature>
<name>A0A9B0M623_ODORO</name>
<evidence type="ECO:0000313" key="4">
    <source>
        <dbReference type="Proteomes" id="UP000245340"/>
    </source>
</evidence>
<protein>
    <submittedName>
        <fullName evidence="5">Breakpoint cluster region protein-like</fullName>
    </submittedName>
</protein>
<evidence type="ECO:0000256" key="2">
    <source>
        <dbReference type="SAM" id="MobiDB-lite"/>
    </source>
</evidence>
<sequence length="103" mass="11897">MVDPVGFAEAWKAQFPDCEPPRMELRSVGDIEQELERCKASIRRLEQEVNQERFRMIYLQTLLAKEKKSYDRQRWGFRRAAQPPDGAAEPRASAQRPPPAPGD</sequence>
<proteinExistence type="predicted"/>
<evidence type="ECO:0000256" key="1">
    <source>
        <dbReference type="SAM" id="Coils"/>
    </source>
</evidence>
<dbReference type="Proteomes" id="UP000245340">
    <property type="component" value="Unplaced"/>
</dbReference>
<dbReference type="GO" id="GO:0016020">
    <property type="term" value="C:membrane"/>
    <property type="evidence" value="ECO:0007669"/>
    <property type="project" value="TreeGrafter"/>
</dbReference>
<feature type="region of interest" description="Disordered" evidence="2">
    <location>
        <begin position="67"/>
        <end position="103"/>
    </location>
</feature>
<dbReference type="InterPro" id="IPR015123">
    <property type="entry name" value="Bcr-Abl_oncoprot_oligo"/>
</dbReference>
<dbReference type="PANTHER" id="PTHR23182:SF3">
    <property type="entry name" value="BREAKPOINT CLUSTER REGION PROTEIN"/>
    <property type="match status" value="1"/>
</dbReference>
<dbReference type="InterPro" id="IPR037769">
    <property type="entry name" value="Abr/Bcr"/>
</dbReference>
<keyword evidence="1" id="KW-0175">Coiled coil</keyword>
<dbReference type="SUPFAM" id="SSF69036">
    <property type="entry name" value="Bcr-Abl oncoprotein oligomerization domain"/>
    <property type="match status" value="1"/>
</dbReference>
<evidence type="ECO:0000259" key="3">
    <source>
        <dbReference type="Pfam" id="PF09036"/>
    </source>
</evidence>
<feature type="coiled-coil region" evidence="1">
    <location>
        <begin position="28"/>
        <end position="55"/>
    </location>
</feature>
<dbReference type="FunFam" id="4.10.280.30:FF:000001">
    <property type="entry name" value="breakpoint cluster region protein isoform X2"/>
    <property type="match status" value="1"/>
</dbReference>
<dbReference type="GO" id="GO:0005096">
    <property type="term" value="F:GTPase activator activity"/>
    <property type="evidence" value="ECO:0007669"/>
    <property type="project" value="InterPro"/>
</dbReference>
<gene>
    <name evidence="5" type="primary">LOC101367148</name>
</gene>
<evidence type="ECO:0000313" key="5">
    <source>
        <dbReference type="RefSeq" id="XP_004417719.1"/>
    </source>
</evidence>
<dbReference type="InterPro" id="IPR036481">
    <property type="entry name" value="Bcr-Abl_oncoprot_oligo_sf"/>
</dbReference>
<dbReference type="AlphaFoldDB" id="A0A9B0M623"/>
<reference evidence="5" key="1">
    <citation type="submission" date="2025-08" db="UniProtKB">
        <authorList>
            <consortium name="RefSeq"/>
        </authorList>
    </citation>
    <scope>IDENTIFICATION</scope>
</reference>
<dbReference type="GO" id="GO:0007165">
    <property type="term" value="P:signal transduction"/>
    <property type="evidence" value="ECO:0007669"/>
    <property type="project" value="InterPro"/>
</dbReference>
<dbReference type="PANTHER" id="PTHR23182">
    <property type="entry name" value="BREAKPOINT CLUSTER REGION PROTEIN BCR"/>
    <property type="match status" value="1"/>
</dbReference>
<dbReference type="Pfam" id="PF09036">
    <property type="entry name" value="Bcr-Abl_Oligo"/>
    <property type="match status" value="1"/>
</dbReference>